<organism evidence="2">
    <name type="scientific">Sesamum radiatum</name>
    <name type="common">Black benniseed</name>
    <dbReference type="NCBI Taxonomy" id="300843"/>
    <lineage>
        <taxon>Eukaryota</taxon>
        <taxon>Viridiplantae</taxon>
        <taxon>Streptophyta</taxon>
        <taxon>Embryophyta</taxon>
        <taxon>Tracheophyta</taxon>
        <taxon>Spermatophyta</taxon>
        <taxon>Magnoliopsida</taxon>
        <taxon>eudicotyledons</taxon>
        <taxon>Gunneridae</taxon>
        <taxon>Pentapetalae</taxon>
        <taxon>asterids</taxon>
        <taxon>lamiids</taxon>
        <taxon>Lamiales</taxon>
        <taxon>Pedaliaceae</taxon>
        <taxon>Sesamum</taxon>
    </lineage>
</organism>
<accession>A0AAW2J3G3</accession>
<dbReference type="EMBL" id="JACGWJ010000813">
    <property type="protein sequence ID" value="KAL0288068.1"/>
    <property type="molecule type" value="Genomic_DNA"/>
</dbReference>
<gene>
    <name evidence="2" type="ORF">Sradi_7108200</name>
</gene>
<reference evidence="2" key="2">
    <citation type="journal article" date="2024" name="Plant">
        <title>Genomic evolution and insights into agronomic trait innovations of Sesamum species.</title>
        <authorList>
            <person name="Miao H."/>
            <person name="Wang L."/>
            <person name="Qu L."/>
            <person name="Liu H."/>
            <person name="Sun Y."/>
            <person name="Le M."/>
            <person name="Wang Q."/>
            <person name="Wei S."/>
            <person name="Zheng Y."/>
            <person name="Lin W."/>
            <person name="Duan Y."/>
            <person name="Cao H."/>
            <person name="Xiong S."/>
            <person name="Wang X."/>
            <person name="Wei L."/>
            <person name="Li C."/>
            <person name="Ma Q."/>
            <person name="Ju M."/>
            <person name="Zhao R."/>
            <person name="Li G."/>
            <person name="Mu C."/>
            <person name="Tian Q."/>
            <person name="Mei H."/>
            <person name="Zhang T."/>
            <person name="Gao T."/>
            <person name="Zhang H."/>
        </authorList>
    </citation>
    <scope>NUCLEOTIDE SEQUENCE</scope>
    <source>
        <strain evidence="2">G02</strain>
    </source>
</reference>
<reference evidence="2" key="1">
    <citation type="submission" date="2020-06" db="EMBL/GenBank/DDBJ databases">
        <authorList>
            <person name="Li T."/>
            <person name="Hu X."/>
            <person name="Zhang T."/>
            <person name="Song X."/>
            <person name="Zhang H."/>
            <person name="Dai N."/>
            <person name="Sheng W."/>
            <person name="Hou X."/>
            <person name="Wei L."/>
        </authorList>
    </citation>
    <scope>NUCLEOTIDE SEQUENCE</scope>
    <source>
        <strain evidence="2">G02</strain>
        <tissue evidence="2">Leaf</tissue>
    </source>
</reference>
<dbReference type="AlphaFoldDB" id="A0AAW2J3G3"/>
<protein>
    <submittedName>
        <fullName evidence="2">Uncharacterized protein</fullName>
    </submittedName>
</protein>
<name>A0AAW2J3G3_SESRA</name>
<sequence>MRFRAPGPARAEWGPRSGFGPPNAMDDRKRAGTHPKWLNFGGEMGHNGASPVVHVVSSERASWICSSPRNSTQS</sequence>
<evidence type="ECO:0000313" key="2">
    <source>
        <dbReference type="EMBL" id="KAL0288068.1"/>
    </source>
</evidence>
<proteinExistence type="predicted"/>
<feature type="region of interest" description="Disordered" evidence="1">
    <location>
        <begin position="1"/>
        <end position="46"/>
    </location>
</feature>
<evidence type="ECO:0000256" key="1">
    <source>
        <dbReference type="SAM" id="MobiDB-lite"/>
    </source>
</evidence>
<comment type="caution">
    <text evidence="2">The sequence shown here is derived from an EMBL/GenBank/DDBJ whole genome shotgun (WGS) entry which is preliminary data.</text>
</comment>